<dbReference type="EMBL" id="JALJOR010000020">
    <property type="protein sequence ID" value="KAK9803598.1"/>
    <property type="molecule type" value="Genomic_DNA"/>
</dbReference>
<dbReference type="Gene3D" id="3.40.50.10140">
    <property type="entry name" value="Toll/interleukin-1 receptor homology (TIR) domain"/>
    <property type="match status" value="1"/>
</dbReference>
<dbReference type="GO" id="GO:0007165">
    <property type="term" value="P:signal transduction"/>
    <property type="evidence" value="ECO:0007669"/>
    <property type="project" value="InterPro"/>
</dbReference>
<evidence type="ECO:0000313" key="3">
    <source>
        <dbReference type="Proteomes" id="UP001489004"/>
    </source>
</evidence>
<protein>
    <recommendedName>
        <fullName evidence="1">TIR domain-containing protein</fullName>
    </recommendedName>
</protein>
<evidence type="ECO:0000313" key="2">
    <source>
        <dbReference type="EMBL" id="KAK9803598.1"/>
    </source>
</evidence>
<dbReference type="AlphaFoldDB" id="A0AAW1P0R4"/>
<feature type="domain" description="TIR" evidence="1">
    <location>
        <begin position="71"/>
        <end position="120"/>
    </location>
</feature>
<dbReference type="Pfam" id="PF13676">
    <property type="entry name" value="TIR_2"/>
    <property type="match status" value="1"/>
</dbReference>
<keyword evidence="3" id="KW-1185">Reference proteome</keyword>
<dbReference type="SUPFAM" id="SSF52200">
    <property type="entry name" value="Toll/Interleukin receptor TIR domain"/>
    <property type="match status" value="1"/>
</dbReference>
<organism evidence="2 3">
    <name type="scientific">[Myrmecia] bisecta</name>
    <dbReference type="NCBI Taxonomy" id="41462"/>
    <lineage>
        <taxon>Eukaryota</taxon>
        <taxon>Viridiplantae</taxon>
        <taxon>Chlorophyta</taxon>
        <taxon>core chlorophytes</taxon>
        <taxon>Trebouxiophyceae</taxon>
        <taxon>Trebouxiales</taxon>
        <taxon>Trebouxiaceae</taxon>
        <taxon>Myrmecia</taxon>
    </lineage>
</organism>
<reference evidence="2 3" key="1">
    <citation type="journal article" date="2024" name="Nat. Commun.">
        <title>Phylogenomics reveals the evolutionary origins of lichenization in chlorophyte algae.</title>
        <authorList>
            <person name="Puginier C."/>
            <person name="Libourel C."/>
            <person name="Otte J."/>
            <person name="Skaloud P."/>
            <person name="Haon M."/>
            <person name="Grisel S."/>
            <person name="Petersen M."/>
            <person name="Berrin J.G."/>
            <person name="Delaux P.M."/>
            <person name="Dal Grande F."/>
            <person name="Keller J."/>
        </authorList>
    </citation>
    <scope>NUCLEOTIDE SEQUENCE [LARGE SCALE GENOMIC DNA]</scope>
    <source>
        <strain evidence="2 3">SAG 2043</strain>
    </source>
</reference>
<accession>A0AAW1P0R4</accession>
<name>A0AAW1P0R4_9CHLO</name>
<dbReference type="Proteomes" id="UP001489004">
    <property type="component" value="Unassembled WGS sequence"/>
</dbReference>
<sequence>MRGTGIPEDHVVHGKCARCTGRRRGLAAALWPQLLALKHKDKQLRLGAAEPQAESSLAVQAAAAGIERWDVFISHAGEQKRSFACWLEQDLGRAGVKAFLDEHCLHLGDDADSVMEGAVRGWI</sequence>
<proteinExistence type="predicted"/>
<evidence type="ECO:0000259" key="1">
    <source>
        <dbReference type="Pfam" id="PF13676"/>
    </source>
</evidence>
<dbReference type="InterPro" id="IPR000157">
    <property type="entry name" value="TIR_dom"/>
</dbReference>
<comment type="caution">
    <text evidence="2">The sequence shown here is derived from an EMBL/GenBank/DDBJ whole genome shotgun (WGS) entry which is preliminary data.</text>
</comment>
<dbReference type="InterPro" id="IPR035897">
    <property type="entry name" value="Toll_tir_struct_dom_sf"/>
</dbReference>
<gene>
    <name evidence="2" type="ORF">WJX72_003575</name>
</gene>